<accession>A0A809SAA9</accession>
<dbReference type="KEGG" id="npy:NPRO_17760"/>
<evidence type="ECO:0000313" key="3">
    <source>
        <dbReference type="Proteomes" id="UP000662873"/>
    </source>
</evidence>
<gene>
    <name evidence="2" type="ORF">NPRO_17760</name>
</gene>
<dbReference type="EMBL" id="AP021858">
    <property type="protein sequence ID" value="BBO24181.1"/>
    <property type="molecule type" value="Genomic_DNA"/>
</dbReference>
<organism evidence="2 3">
    <name type="scientific">Candidatus Nitrosymbiomonas proteolyticus</name>
    <dbReference type="NCBI Taxonomy" id="2608984"/>
    <lineage>
        <taxon>Bacteria</taxon>
        <taxon>Bacillati</taxon>
        <taxon>Armatimonadota</taxon>
        <taxon>Armatimonadota incertae sedis</taxon>
        <taxon>Candidatus Nitrosymbiomonas</taxon>
    </lineage>
</organism>
<proteinExistence type="predicted"/>
<dbReference type="AlphaFoldDB" id="A0A809SAA9"/>
<keyword evidence="2" id="KW-0378">Hydrolase</keyword>
<sequence>MKLVRFHLLSDPESIRAGFVHQGRVYETDGTSPIAVHDWADTQLLAPIGKPNSVRFVPSGFGVGGGQAGFDSEDSGPQFVYLNPGSVVGSHSNLLLDDDFGGVSLKCCLALAVAEAGMNLDPGQALGCAIGFAMALVAYSPELERRELASGLGLSRSHDFAIPVGPALTSPDEMSDDLGPEGDFVAPFACTLSLNGADVAVFDSTDGPVSLPSIVSFASQTAPIRAGDLFLVELGPTRQGLRIEPGDEIRWTSDRLGSLALRRI</sequence>
<evidence type="ECO:0000313" key="2">
    <source>
        <dbReference type="EMBL" id="BBO24181.1"/>
    </source>
</evidence>
<evidence type="ECO:0000259" key="1">
    <source>
        <dbReference type="Pfam" id="PF01557"/>
    </source>
</evidence>
<dbReference type="Proteomes" id="UP000662873">
    <property type="component" value="Chromosome"/>
</dbReference>
<dbReference type="SUPFAM" id="SSF56529">
    <property type="entry name" value="FAH"/>
    <property type="match status" value="1"/>
</dbReference>
<protein>
    <submittedName>
        <fullName evidence="2">Fumarylacetoacetate hydrolase</fullName>
    </submittedName>
</protein>
<name>A0A809SAA9_9BACT</name>
<reference evidence="2" key="1">
    <citation type="journal article" name="DNA Res.">
        <title>The physiological potential of anammox bacteria as revealed by their core genome structure.</title>
        <authorList>
            <person name="Okubo T."/>
            <person name="Toyoda A."/>
            <person name="Fukuhara K."/>
            <person name="Uchiyama I."/>
            <person name="Harigaya Y."/>
            <person name="Kuroiwa M."/>
            <person name="Suzuki T."/>
            <person name="Murakami Y."/>
            <person name="Suwa Y."/>
            <person name="Takami H."/>
        </authorList>
    </citation>
    <scope>NUCLEOTIDE SEQUENCE</scope>
    <source>
        <strain evidence="2">317325-2</strain>
    </source>
</reference>
<feature type="domain" description="Fumarylacetoacetase-like C-terminal" evidence="1">
    <location>
        <begin position="76"/>
        <end position="260"/>
    </location>
</feature>
<dbReference type="Gene3D" id="3.90.850.10">
    <property type="entry name" value="Fumarylacetoacetase-like, C-terminal domain"/>
    <property type="match status" value="1"/>
</dbReference>
<dbReference type="GO" id="GO:0016787">
    <property type="term" value="F:hydrolase activity"/>
    <property type="evidence" value="ECO:0007669"/>
    <property type="project" value="UniProtKB-KW"/>
</dbReference>
<dbReference type="InterPro" id="IPR011234">
    <property type="entry name" value="Fumarylacetoacetase-like_C"/>
</dbReference>
<dbReference type="InterPro" id="IPR036663">
    <property type="entry name" value="Fumarylacetoacetase_C_sf"/>
</dbReference>
<dbReference type="Pfam" id="PF01557">
    <property type="entry name" value="FAA_hydrolase"/>
    <property type="match status" value="1"/>
</dbReference>